<feature type="transmembrane region" description="Helical" evidence="7">
    <location>
        <begin position="165"/>
        <end position="181"/>
    </location>
</feature>
<evidence type="ECO:0000256" key="5">
    <source>
        <dbReference type="ARBA" id="ARBA00022989"/>
    </source>
</evidence>
<feature type="transmembrane region" description="Helical" evidence="7">
    <location>
        <begin position="124"/>
        <end position="145"/>
    </location>
</feature>
<dbReference type="InterPro" id="IPR031155">
    <property type="entry name" value="DUR"/>
</dbReference>
<comment type="similarity">
    <text evidence="2">Belongs to the sodium:solute symporter (SSF) (TC 2.A.21) family.</text>
</comment>
<comment type="subcellular location">
    <subcellularLocation>
        <location evidence="1">Membrane</location>
        <topology evidence="1">Multi-pass membrane protein</topology>
    </subcellularLocation>
</comment>
<name>A0A564YN18_HYMDI</name>
<protein>
    <submittedName>
        <fullName evidence="8">Uncharacterized protein</fullName>
    </submittedName>
</protein>
<dbReference type="InterPro" id="IPR001734">
    <property type="entry name" value="Na/solute_symporter"/>
</dbReference>
<evidence type="ECO:0000256" key="3">
    <source>
        <dbReference type="ARBA" id="ARBA00022448"/>
    </source>
</evidence>
<dbReference type="Gene3D" id="1.20.1730.10">
    <property type="entry name" value="Sodium/glucose cotransporter"/>
    <property type="match status" value="2"/>
</dbReference>
<evidence type="ECO:0000313" key="8">
    <source>
        <dbReference type="EMBL" id="VUZ48570.1"/>
    </source>
</evidence>
<feature type="transmembrane region" description="Helical" evidence="7">
    <location>
        <begin position="558"/>
        <end position="578"/>
    </location>
</feature>
<dbReference type="AlphaFoldDB" id="A0A564YN18"/>
<dbReference type="Proteomes" id="UP000321570">
    <property type="component" value="Unassembled WGS sequence"/>
</dbReference>
<evidence type="ECO:0000256" key="2">
    <source>
        <dbReference type="ARBA" id="ARBA00006434"/>
    </source>
</evidence>
<dbReference type="PANTHER" id="PTHR46154">
    <property type="match status" value="1"/>
</dbReference>
<feature type="transmembrane region" description="Helical" evidence="7">
    <location>
        <begin position="531"/>
        <end position="551"/>
    </location>
</feature>
<dbReference type="EMBL" id="CABIJS010000299">
    <property type="protein sequence ID" value="VUZ48570.1"/>
    <property type="molecule type" value="Genomic_DNA"/>
</dbReference>
<feature type="transmembrane region" description="Helical" evidence="7">
    <location>
        <begin position="507"/>
        <end position="525"/>
    </location>
</feature>
<dbReference type="PROSITE" id="PS50283">
    <property type="entry name" value="NA_SOLUT_SYMP_3"/>
    <property type="match status" value="1"/>
</dbReference>
<evidence type="ECO:0000313" key="9">
    <source>
        <dbReference type="Proteomes" id="UP000321570"/>
    </source>
</evidence>
<keyword evidence="9" id="KW-1185">Reference proteome</keyword>
<evidence type="ECO:0000256" key="6">
    <source>
        <dbReference type="ARBA" id="ARBA00023136"/>
    </source>
</evidence>
<feature type="transmembrane region" description="Helical" evidence="7">
    <location>
        <begin position="331"/>
        <end position="356"/>
    </location>
</feature>
<keyword evidence="6 7" id="KW-0472">Membrane</keyword>
<feature type="transmembrane region" description="Helical" evidence="7">
    <location>
        <begin position="193"/>
        <end position="220"/>
    </location>
</feature>
<sequence>MNSSSVETELGSSIIDALQELQEKSMYSSEVSNSTMVLNAALGCFVLLVKKISNILALKNKVSTWTNGGQMEELLTESFMLIYPAPGVTHNLTRRPLTPEEKICRNLQRNFRVKKYAALEIGDVGTIIFGVLVFIIAVDIIYTFITRRKHQPKTPQNVNMANSDRQINLGIVVVTFMAQITRPTKILDSIHYAYAYGTYGCIFAPTNSALALTFFVLLFLEFRTKAPGARTIAQFVRGRFGPIAHILTIFVTLMTSIYTLIINVNCSTNSFYKLLLCFDNSKKGFETSPTMEVRMEVMANNLVNFFHSIVRIFMDQAIWETLVYLPPNHGIIGLLLAILMAFCIPVALGIVCGLGFRALESAFFNERLLNEIQIQSEFMIYAVPLQLLDKGGLVVVFLVILLALITSCVFSISGASSILYYDVLATYIKPFKKQADPTKCLLCGKRRGQLASQRNICRCRSMLECTDCQTDTWVKNACRTRPSSAIVYGCRTHGAYRAYTDEMSSSVLQIAFTITAGMIPIFNMLNQTTILSTVYFGLCTSFVGCLCLCIVWDRLTKIAFLVGYFVNSAITMLLIFVLEIYSGLHVQYSRLIGLSVGIFGGFLLPILITLITTRPLPPEVALSAWSSVQEIDNPLTPWPEVFTRQTDLRFSPRLSEKKPALGEVRRALASLRRLASGIAIFYVIIFLGLWQILGFFLQNLGFEQFYFFVSSIDSLYESLVNCIHP</sequence>
<dbReference type="GO" id="GO:0015204">
    <property type="term" value="F:urea transmembrane transporter activity"/>
    <property type="evidence" value="ECO:0007669"/>
    <property type="project" value="InterPro"/>
</dbReference>
<feature type="transmembrane region" description="Helical" evidence="7">
    <location>
        <begin position="674"/>
        <end position="697"/>
    </location>
</feature>
<dbReference type="PANTHER" id="PTHR46154:SF4">
    <property type="entry name" value="UREA ACTIVE TRANSPORTER"/>
    <property type="match status" value="1"/>
</dbReference>
<organism evidence="8 9">
    <name type="scientific">Hymenolepis diminuta</name>
    <name type="common">Rat tapeworm</name>
    <dbReference type="NCBI Taxonomy" id="6216"/>
    <lineage>
        <taxon>Eukaryota</taxon>
        <taxon>Metazoa</taxon>
        <taxon>Spiralia</taxon>
        <taxon>Lophotrochozoa</taxon>
        <taxon>Platyhelminthes</taxon>
        <taxon>Cestoda</taxon>
        <taxon>Eucestoda</taxon>
        <taxon>Cyclophyllidea</taxon>
        <taxon>Hymenolepididae</taxon>
        <taxon>Hymenolepis</taxon>
    </lineage>
</organism>
<evidence type="ECO:0000256" key="4">
    <source>
        <dbReference type="ARBA" id="ARBA00022692"/>
    </source>
</evidence>
<keyword evidence="3" id="KW-0813">Transport</keyword>
<accession>A0A564YN18</accession>
<dbReference type="GO" id="GO:0005886">
    <property type="term" value="C:plasma membrane"/>
    <property type="evidence" value="ECO:0007669"/>
    <property type="project" value="TreeGrafter"/>
</dbReference>
<keyword evidence="4 7" id="KW-0812">Transmembrane</keyword>
<reference evidence="8 9" key="1">
    <citation type="submission" date="2019-07" db="EMBL/GenBank/DDBJ databases">
        <authorList>
            <person name="Jastrzebski P J."/>
            <person name="Paukszto L."/>
            <person name="Jastrzebski P J."/>
        </authorList>
    </citation>
    <scope>NUCLEOTIDE SEQUENCE [LARGE SCALE GENOMIC DNA]</scope>
    <source>
        <strain evidence="8 9">WMS-il1</strain>
    </source>
</reference>
<evidence type="ECO:0000256" key="1">
    <source>
        <dbReference type="ARBA" id="ARBA00004141"/>
    </source>
</evidence>
<feature type="transmembrane region" description="Helical" evidence="7">
    <location>
        <begin position="393"/>
        <end position="421"/>
    </location>
</feature>
<proteinExistence type="inferred from homology"/>
<feature type="transmembrane region" description="Helical" evidence="7">
    <location>
        <begin position="590"/>
        <end position="611"/>
    </location>
</feature>
<evidence type="ECO:0000256" key="7">
    <source>
        <dbReference type="SAM" id="Phobius"/>
    </source>
</evidence>
<keyword evidence="5 7" id="KW-1133">Transmembrane helix</keyword>
<feature type="transmembrane region" description="Helical" evidence="7">
    <location>
        <begin position="240"/>
        <end position="264"/>
    </location>
</feature>
<gene>
    <name evidence="8" type="ORF">WMSIL1_LOCUS7939</name>
</gene>
<dbReference type="InterPro" id="IPR038377">
    <property type="entry name" value="Na/Glc_symporter_sf"/>
</dbReference>